<evidence type="ECO:0000313" key="4">
    <source>
        <dbReference type="Proteomes" id="UP000323567"/>
    </source>
</evidence>
<sequence length="528" mass="59851">MIKYSYIKLTGCLVAAALAPLCTSAQRINTEASVERLKSESLQFSYSDNASGIQLDQMDYYSQVGLGYDIEKGSFKRAQEGEHNTGYRFFTDGGGTMKALKGAFIWGSFEYSRDQLRDAEYNASLIDPLRGTPFFIADTYKSKWINQLYDMTVKAAAPKLWDRLIFGIEATYQNGQGAKQHDPRPLVSLSKFEIKPGVTVTLGKHAIGANYQYYSRREDGTASNKISMSTNPVYIFNFPGFYVDASISSSTDDNQRIYNANCMGVGGQYSFTTQKLRLLVSGKYTREIEDVTNSYTTPKMVGTTRDERWSIGLNAVYKPSKENTFFLNAAYGDRSIDGIQYVQEWDNSFEVAKWIIKSKSVRSNSSKAGFEGRLQYMRTTRGDSYNWTAGVEFSTEKLSDIYYFPRSTQDIENCKIGIFGRKNFIFNEKHSLLVGIRASYKMNNSSDIDYNGYKADTKCYTDFTLRDYYYLGSGYAAFGGEITYSFARLFKGRGSVFAAASGDYVRADDHRDLFDRRFYANFKIGLMF</sequence>
<evidence type="ECO:0000313" key="3">
    <source>
        <dbReference type="EMBL" id="KAA2365796.1"/>
    </source>
</evidence>
<dbReference type="InterPro" id="IPR049236">
    <property type="entry name" value="DUF6850"/>
</dbReference>
<dbReference type="Pfam" id="PF21012">
    <property type="entry name" value="DUF6850"/>
    <property type="match status" value="1"/>
</dbReference>
<evidence type="ECO:0000256" key="1">
    <source>
        <dbReference type="SAM" id="SignalP"/>
    </source>
</evidence>
<name>A0A5B3FX40_9BACT</name>
<dbReference type="GeneID" id="92755780"/>
<protein>
    <recommendedName>
        <fullName evidence="2">DUF6850 domain-containing protein</fullName>
    </recommendedName>
</protein>
<feature type="signal peptide" evidence="1">
    <location>
        <begin position="1"/>
        <end position="27"/>
    </location>
</feature>
<proteinExistence type="predicted"/>
<dbReference type="RefSeq" id="WP_015546540.1">
    <property type="nucleotide sequence ID" value="NZ_CATXTW010000040.1"/>
</dbReference>
<dbReference type="EMBL" id="VVXK01000031">
    <property type="protein sequence ID" value="KAA2365796.1"/>
    <property type="molecule type" value="Genomic_DNA"/>
</dbReference>
<feature type="domain" description="DUF6850" evidence="2">
    <location>
        <begin position="51"/>
        <end position="528"/>
    </location>
</feature>
<reference evidence="3 4" key="1">
    <citation type="journal article" date="2019" name="Nat. Med.">
        <title>A library of human gut bacterial isolates paired with longitudinal multiomics data enables mechanistic microbiome research.</title>
        <authorList>
            <person name="Poyet M."/>
            <person name="Groussin M."/>
            <person name="Gibbons S.M."/>
            <person name="Avila-Pacheco J."/>
            <person name="Jiang X."/>
            <person name="Kearney S.M."/>
            <person name="Perrotta A.R."/>
            <person name="Berdy B."/>
            <person name="Zhao S."/>
            <person name="Lieberman T.D."/>
            <person name="Swanson P.K."/>
            <person name="Smith M."/>
            <person name="Roesemann S."/>
            <person name="Alexander J.E."/>
            <person name="Rich S.A."/>
            <person name="Livny J."/>
            <person name="Vlamakis H."/>
            <person name="Clish C."/>
            <person name="Bullock K."/>
            <person name="Deik A."/>
            <person name="Scott J."/>
            <person name="Pierce K.A."/>
            <person name="Xavier R.J."/>
            <person name="Alm E.J."/>
        </authorList>
    </citation>
    <scope>NUCLEOTIDE SEQUENCE [LARGE SCALE GENOMIC DNA]</scope>
    <source>
        <strain evidence="3 4">BIOML-A2</strain>
    </source>
</reference>
<dbReference type="AlphaFoldDB" id="A0A5B3FX40"/>
<dbReference type="SUPFAM" id="SSF56935">
    <property type="entry name" value="Porins"/>
    <property type="match status" value="1"/>
</dbReference>
<feature type="chain" id="PRO_5022714259" description="DUF6850 domain-containing protein" evidence="1">
    <location>
        <begin position="28"/>
        <end position="528"/>
    </location>
</feature>
<organism evidence="3 4">
    <name type="scientific">Alistipes shahii</name>
    <dbReference type="NCBI Taxonomy" id="328814"/>
    <lineage>
        <taxon>Bacteria</taxon>
        <taxon>Pseudomonadati</taxon>
        <taxon>Bacteroidota</taxon>
        <taxon>Bacteroidia</taxon>
        <taxon>Bacteroidales</taxon>
        <taxon>Rikenellaceae</taxon>
        <taxon>Alistipes</taxon>
    </lineage>
</organism>
<comment type="caution">
    <text evidence="3">The sequence shown here is derived from an EMBL/GenBank/DDBJ whole genome shotgun (WGS) entry which is preliminary data.</text>
</comment>
<accession>A0A5B3FX40</accession>
<evidence type="ECO:0000259" key="2">
    <source>
        <dbReference type="Pfam" id="PF21012"/>
    </source>
</evidence>
<keyword evidence="1" id="KW-0732">Signal</keyword>
<dbReference type="Proteomes" id="UP000323567">
    <property type="component" value="Unassembled WGS sequence"/>
</dbReference>
<gene>
    <name evidence="3" type="ORF">F2Y13_14500</name>
</gene>